<keyword evidence="4" id="KW-1133">Transmembrane helix</keyword>
<keyword evidence="3" id="KW-0812">Transmembrane</keyword>
<comment type="subcellular location">
    <subcellularLocation>
        <location evidence="1">Membrane</location>
        <topology evidence="1">Single-pass membrane protein</topology>
    </subcellularLocation>
</comment>
<sequence length="184" mass="21156">MIFAVVFVVIIFFYVVAVYNTFIRKRNSIENTFGAIDVMLKKRYDLLPNLVASVQQYAKHEQNLFSKVSELRAKQFGSLTEKEKSDFDQAFTQASRRFFAVAEEYPDLKASENFLQLQRALNEIEEQLAAARRTYNASVVDYNNAVMTFPSSLVAGMFHFPKKEVLETPAEEQVNPDVKKLFNS</sequence>
<reference evidence="6" key="2">
    <citation type="journal article" date="2021" name="PeerJ">
        <title>Extensive microbial diversity within the chicken gut microbiome revealed by metagenomics and culture.</title>
        <authorList>
            <person name="Gilroy R."/>
            <person name="Ravi A."/>
            <person name="Getino M."/>
            <person name="Pursley I."/>
            <person name="Horton D.L."/>
            <person name="Alikhan N.F."/>
            <person name="Baker D."/>
            <person name="Gharbi K."/>
            <person name="Hall N."/>
            <person name="Watson M."/>
            <person name="Adriaenssens E.M."/>
            <person name="Foster-Nyarko E."/>
            <person name="Jarju S."/>
            <person name="Secka A."/>
            <person name="Antonio M."/>
            <person name="Oren A."/>
            <person name="Chaudhuri R.R."/>
            <person name="La Ragione R."/>
            <person name="Hildebrand F."/>
            <person name="Pallen M.J."/>
        </authorList>
    </citation>
    <scope>NUCLEOTIDE SEQUENCE</scope>
    <source>
        <strain evidence="6">CHK158-818</strain>
    </source>
</reference>
<dbReference type="Pfam" id="PF04011">
    <property type="entry name" value="LemA"/>
    <property type="match status" value="1"/>
</dbReference>
<evidence type="ECO:0000313" key="7">
    <source>
        <dbReference type="Proteomes" id="UP000824112"/>
    </source>
</evidence>
<dbReference type="SUPFAM" id="SSF140478">
    <property type="entry name" value="LemA-like"/>
    <property type="match status" value="1"/>
</dbReference>
<accession>A0A9D1SD93</accession>
<dbReference type="InterPro" id="IPR023353">
    <property type="entry name" value="LemA-like_dom_sf"/>
</dbReference>
<dbReference type="PANTHER" id="PTHR34478:SF1">
    <property type="entry name" value="PROTEIN LEMA"/>
    <property type="match status" value="1"/>
</dbReference>
<evidence type="ECO:0000256" key="3">
    <source>
        <dbReference type="ARBA" id="ARBA00022692"/>
    </source>
</evidence>
<dbReference type="GO" id="GO:0016020">
    <property type="term" value="C:membrane"/>
    <property type="evidence" value="ECO:0007669"/>
    <property type="project" value="UniProtKB-SubCell"/>
</dbReference>
<comment type="caution">
    <text evidence="6">The sequence shown here is derived from an EMBL/GenBank/DDBJ whole genome shotgun (WGS) entry which is preliminary data.</text>
</comment>
<dbReference type="InterPro" id="IPR007156">
    <property type="entry name" value="MamQ_LemA"/>
</dbReference>
<reference evidence="6" key="1">
    <citation type="submission" date="2020-10" db="EMBL/GenBank/DDBJ databases">
        <authorList>
            <person name="Gilroy R."/>
        </authorList>
    </citation>
    <scope>NUCLEOTIDE SEQUENCE</scope>
    <source>
        <strain evidence="6">CHK158-818</strain>
    </source>
</reference>
<dbReference type="Proteomes" id="UP000824112">
    <property type="component" value="Unassembled WGS sequence"/>
</dbReference>
<evidence type="ECO:0000313" key="6">
    <source>
        <dbReference type="EMBL" id="HIU56164.1"/>
    </source>
</evidence>
<evidence type="ECO:0000256" key="5">
    <source>
        <dbReference type="ARBA" id="ARBA00023136"/>
    </source>
</evidence>
<organism evidence="6 7">
    <name type="scientific">Candidatus Gallibacteroides avistercoris</name>
    <dbReference type="NCBI Taxonomy" id="2840833"/>
    <lineage>
        <taxon>Bacteria</taxon>
        <taxon>Pseudomonadati</taxon>
        <taxon>Bacteroidota</taxon>
        <taxon>Bacteroidia</taxon>
        <taxon>Bacteroidales</taxon>
        <taxon>Bacteroidaceae</taxon>
        <taxon>Bacteroidaceae incertae sedis</taxon>
        <taxon>Candidatus Gallibacteroides</taxon>
    </lineage>
</organism>
<dbReference type="Gene3D" id="1.20.1440.20">
    <property type="entry name" value="LemA-like domain"/>
    <property type="match status" value="1"/>
</dbReference>
<proteinExistence type="inferred from homology"/>
<keyword evidence="5" id="KW-0472">Membrane</keyword>
<gene>
    <name evidence="6" type="ORF">IAB03_10220</name>
</gene>
<dbReference type="AlphaFoldDB" id="A0A9D1SD93"/>
<evidence type="ECO:0000256" key="2">
    <source>
        <dbReference type="ARBA" id="ARBA00008854"/>
    </source>
</evidence>
<protein>
    <submittedName>
        <fullName evidence="6">LemA family protein</fullName>
    </submittedName>
</protein>
<name>A0A9D1SD93_9BACT</name>
<evidence type="ECO:0000256" key="1">
    <source>
        <dbReference type="ARBA" id="ARBA00004167"/>
    </source>
</evidence>
<dbReference type="PANTHER" id="PTHR34478">
    <property type="entry name" value="PROTEIN LEMA"/>
    <property type="match status" value="1"/>
</dbReference>
<evidence type="ECO:0000256" key="4">
    <source>
        <dbReference type="ARBA" id="ARBA00022989"/>
    </source>
</evidence>
<dbReference type="EMBL" id="DVNA01000235">
    <property type="protein sequence ID" value="HIU56164.1"/>
    <property type="molecule type" value="Genomic_DNA"/>
</dbReference>
<comment type="similarity">
    <text evidence="2">Belongs to the LemA family.</text>
</comment>